<reference evidence="19 20" key="1">
    <citation type="submission" date="2015-08" db="EMBL/GenBank/DDBJ databases">
        <authorList>
            <person name="Babu N.S."/>
            <person name="Beckwith C.J."/>
            <person name="Beseler K.G."/>
            <person name="Brison A."/>
            <person name="Carone J.V."/>
            <person name="Caskin T.P."/>
            <person name="Diamond M."/>
            <person name="Durham M.E."/>
            <person name="Foxe J.M."/>
            <person name="Go M."/>
            <person name="Henderson B.A."/>
            <person name="Jones I.B."/>
            <person name="McGettigan J.A."/>
            <person name="Micheletti S.J."/>
            <person name="Nasrallah M.E."/>
            <person name="Ortiz D."/>
            <person name="Piller C.R."/>
            <person name="Privatt S.R."/>
            <person name="Schneider S.L."/>
            <person name="Sharp S."/>
            <person name="Smith T.C."/>
            <person name="Stanton J.D."/>
            <person name="Ullery H.E."/>
            <person name="Wilson R.J."/>
            <person name="Serrano M.G."/>
            <person name="Buck G."/>
            <person name="Lee V."/>
            <person name="Wang Y."/>
            <person name="Carvalho R."/>
            <person name="Voegtly L."/>
            <person name="Shi R."/>
            <person name="Duckworth R."/>
            <person name="Johnson A."/>
            <person name="Loviza R."/>
            <person name="Walstead R."/>
            <person name="Shah Z."/>
            <person name="Kiflezghi M."/>
            <person name="Wade K."/>
            <person name="Ball S.L."/>
            <person name="Bradley K.W."/>
            <person name="Asai D.J."/>
            <person name="Bowman C.A."/>
            <person name="Russell D.A."/>
            <person name="Pope W.H."/>
            <person name="Jacobs-Sera D."/>
            <person name="Hendrix R.W."/>
            <person name="Hatfull G.F."/>
        </authorList>
    </citation>
    <scope>NUCLEOTIDE SEQUENCE [LARGE SCALE GENOMIC DNA]</scope>
    <source>
        <strain evidence="19 20">DSM 27648</strain>
    </source>
</reference>
<feature type="binding site" evidence="14">
    <location>
        <position position="803"/>
    </location>
    <ligand>
        <name>substrate</name>
    </ligand>
</feature>
<evidence type="ECO:0000313" key="19">
    <source>
        <dbReference type="EMBL" id="AKU99286.1"/>
    </source>
</evidence>
<dbReference type="InterPro" id="IPR002192">
    <property type="entry name" value="PPDK_AMP/ATP-bd"/>
</dbReference>
<sequence length="918" mass="99494">MMKYVYSFGEGKAEGDSKRKDLLGGKGAGLAEMTSLGLPVPPGFTISTEACTVFSQTRKMPAELGPAVDEALARLEKNVGMRFGDPSAPLLVSVRSGARASMPGMMDTILNLGLNEKTCEGLAKRTNNPRFALDAYRRFIAMYSDVALGVKRDNFEHALDEARARVAKAKGIDGTRLNGEELRRKVTDADITEDELRNVVVAFKKIVKEKTGKDFPEDPKEQLWGAIGAVFESWNNHRAIVYRRMHDIPDSWGTACNVQAMVFGNMGDTSATGVAFTRDPSTGERLLYGEWLPNAQGEDVVAGIRTPLPILAANVKPGHTDSLEQKMPEAFKTLVSIGQKLEKHFRDMQDLEFTIQDGKLYMLQCRNAKRTGKAAVRVAVEMVKEGLIDKEEAVLRVDPASLDQLLHPTLDPTAPKTLLAKGLSASPGAAQGKIVFSADEAEKRANAGEAVILVRVETSPEDIHGMKAARGILTARGGMTSHAAVVARGMGKPCVAGCSALAVNYQEQTVIVTQYDEGGRPQGSVTLKRGDVITIDGGAGHVYQGAVPTVNASLTGEFSELMAWADEARKMKVRANADTPLDARTARGFGAEGIGLCRTEHMFFDEERIRAMREMILADDVAAREKALAKILPHQRQDFVEIFREMKGFPVTIRLLDPPLHEFLPTEKAHIEELAKLMNVSVARLEQRIKDLHEFNPMLGHRGCRLAITYPEIYAMQVRAILEAAAAVTAEGNSVTPEIMIPLAMTREELVRMRQIVDKVSAEVSAKGTPVSFAFGTMIELPRAAVRANELAEVAEFFSFGTNDLTQCTMGLSRDDAGKFLPAYVEGGILPKDPFVSIDIDGVGSLVKVAVERGRATKSNIKLGVCGEHGGDPESVKFFHGAGLDYVSCSPFRVTIARLAAAQAEVAAKKGRAGSTTA</sequence>
<feature type="domain" description="PEP-utilising enzyme C-terminal" evidence="18">
    <location>
        <begin position="556"/>
        <end position="905"/>
    </location>
</feature>
<feature type="binding site" evidence="14">
    <location>
        <position position="654"/>
    </location>
    <ligand>
        <name>substrate</name>
    </ligand>
</feature>
<dbReference type="Gene3D" id="3.30.470.20">
    <property type="entry name" value="ATP-grasp fold, B domain"/>
    <property type="match status" value="1"/>
</dbReference>
<keyword evidence="6" id="KW-0808">Transferase</keyword>
<dbReference type="SUPFAM" id="SSF56059">
    <property type="entry name" value="Glutathione synthetase ATP-binding domain-like"/>
    <property type="match status" value="1"/>
</dbReference>
<keyword evidence="19" id="KW-0670">Pyruvate</keyword>
<keyword evidence="9 19" id="KW-0418">Kinase</keyword>
<name>A0A0K1Q0Y8_9BACT</name>
<dbReference type="Proteomes" id="UP000064967">
    <property type="component" value="Chromosome"/>
</dbReference>
<dbReference type="InterPro" id="IPR018274">
    <property type="entry name" value="PEP_util_AS"/>
</dbReference>
<comment type="catalytic activity">
    <reaction evidence="12">
        <text>pyruvate + phosphate + ATP = phosphoenolpyruvate + AMP + diphosphate + H(+)</text>
        <dbReference type="Rhea" id="RHEA:10756"/>
        <dbReference type="ChEBI" id="CHEBI:15361"/>
        <dbReference type="ChEBI" id="CHEBI:15378"/>
        <dbReference type="ChEBI" id="CHEBI:30616"/>
        <dbReference type="ChEBI" id="CHEBI:33019"/>
        <dbReference type="ChEBI" id="CHEBI:43474"/>
        <dbReference type="ChEBI" id="CHEBI:58702"/>
        <dbReference type="ChEBI" id="CHEBI:456215"/>
        <dbReference type="EC" id="2.7.9.1"/>
    </reaction>
</comment>
<evidence type="ECO:0000256" key="10">
    <source>
        <dbReference type="ARBA" id="ARBA00022840"/>
    </source>
</evidence>
<dbReference type="InterPro" id="IPR036637">
    <property type="entry name" value="Phosphohistidine_dom_sf"/>
</dbReference>
<feature type="active site" description="Tele-phosphohistidine intermediate" evidence="13">
    <location>
        <position position="482"/>
    </location>
</feature>
<accession>A0A0K1Q0Y8</accession>
<feature type="binding site" evidence="14">
    <location>
        <position position="804"/>
    </location>
    <ligand>
        <name>substrate</name>
    </ligand>
</feature>
<evidence type="ECO:0000313" key="20">
    <source>
        <dbReference type="Proteomes" id="UP000064967"/>
    </source>
</evidence>
<evidence type="ECO:0000256" key="4">
    <source>
        <dbReference type="ARBA" id="ARBA00011994"/>
    </source>
</evidence>
<evidence type="ECO:0000256" key="9">
    <source>
        <dbReference type="ARBA" id="ARBA00022777"/>
    </source>
</evidence>
<evidence type="ECO:0000259" key="18">
    <source>
        <dbReference type="Pfam" id="PF02896"/>
    </source>
</evidence>
<dbReference type="InterPro" id="IPR015813">
    <property type="entry name" value="Pyrv/PenolPyrv_kinase-like_dom"/>
</dbReference>
<dbReference type="AlphaFoldDB" id="A0A0K1Q0Y8"/>
<organism evidence="19 20">
    <name type="scientific">Labilithrix luteola</name>
    <dbReference type="NCBI Taxonomy" id="1391654"/>
    <lineage>
        <taxon>Bacteria</taxon>
        <taxon>Pseudomonadati</taxon>
        <taxon>Myxococcota</taxon>
        <taxon>Polyangia</taxon>
        <taxon>Polyangiales</taxon>
        <taxon>Labilitrichaceae</taxon>
        <taxon>Labilithrix</taxon>
    </lineage>
</organism>
<keyword evidence="7 15" id="KW-0479">Metal-binding</keyword>
<dbReference type="InterPro" id="IPR040442">
    <property type="entry name" value="Pyrv_kinase-like_dom_sf"/>
</dbReference>
<dbReference type="Gene3D" id="3.30.1490.20">
    <property type="entry name" value="ATP-grasp fold, A domain"/>
    <property type="match status" value="1"/>
</dbReference>
<dbReference type="Gene3D" id="3.20.20.60">
    <property type="entry name" value="Phosphoenolpyruvate-binding domains"/>
    <property type="match status" value="1"/>
</dbReference>
<dbReference type="PANTHER" id="PTHR22931">
    <property type="entry name" value="PHOSPHOENOLPYRUVATE DIKINASE-RELATED"/>
    <property type="match status" value="1"/>
</dbReference>
<dbReference type="GO" id="GO:0046872">
    <property type="term" value="F:metal ion binding"/>
    <property type="evidence" value="ECO:0007669"/>
    <property type="project" value="UniProtKB-UniRule"/>
</dbReference>
<dbReference type="Pfam" id="PF00391">
    <property type="entry name" value="PEP-utilizers"/>
    <property type="match status" value="1"/>
</dbReference>
<dbReference type="EMBL" id="CP012333">
    <property type="protein sequence ID" value="AKU99286.1"/>
    <property type="molecule type" value="Genomic_DNA"/>
</dbReference>
<dbReference type="PROSITE" id="PS00370">
    <property type="entry name" value="PEP_ENZYMES_PHOS_SITE"/>
    <property type="match status" value="1"/>
</dbReference>
<dbReference type="PANTHER" id="PTHR22931:SF9">
    <property type="entry name" value="PYRUVATE, PHOSPHATE DIKINASE 1, CHLOROPLASTIC"/>
    <property type="match status" value="1"/>
</dbReference>
<evidence type="ECO:0000256" key="8">
    <source>
        <dbReference type="ARBA" id="ARBA00022741"/>
    </source>
</evidence>
<comment type="similarity">
    <text evidence="3 12">Belongs to the PEP-utilizing enzyme family.</text>
</comment>
<evidence type="ECO:0000256" key="11">
    <source>
        <dbReference type="ARBA" id="ARBA00022842"/>
    </source>
</evidence>
<feature type="binding site" evidence="14">
    <location>
        <position position="801"/>
    </location>
    <ligand>
        <name>substrate</name>
    </ligand>
</feature>
<dbReference type="InterPro" id="IPR008279">
    <property type="entry name" value="PEP-util_enz_mobile_dom"/>
</dbReference>
<feature type="binding site" evidence="15">
    <location>
        <position position="780"/>
    </location>
    <ligand>
        <name>Mg(2+)</name>
        <dbReference type="ChEBI" id="CHEBI:18420"/>
    </ligand>
</feature>
<dbReference type="GO" id="GO:0016301">
    <property type="term" value="F:kinase activity"/>
    <property type="evidence" value="ECO:0007669"/>
    <property type="project" value="UniProtKB-UniRule"/>
</dbReference>
<dbReference type="GO" id="GO:0005524">
    <property type="term" value="F:ATP binding"/>
    <property type="evidence" value="ECO:0007669"/>
    <property type="project" value="UniProtKB-UniRule"/>
</dbReference>
<feature type="active site" description="Proton donor" evidence="13">
    <location>
        <position position="866"/>
    </location>
</feature>
<evidence type="ECO:0000256" key="15">
    <source>
        <dbReference type="PIRSR" id="PIRSR000853-3"/>
    </source>
</evidence>
<gene>
    <name evidence="19" type="ORF">AKJ09_05950</name>
</gene>
<feature type="binding site" evidence="14">
    <location>
        <position position="598"/>
    </location>
    <ligand>
        <name>substrate</name>
    </ligand>
</feature>
<evidence type="ECO:0000256" key="3">
    <source>
        <dbReference type="ARBA" id="ARBA00007837"/>
    </source>
</evidence>
<dbReference type="InterPro" id="IPR010121">
    <property type="entry name" value="Pyruvate_phosphate_dikinase"/>
</dbReference>
<keyword evidence="10" id="KW-0067">ATP-binding</keyword>
<evidence type="ECO:0000259" key="17">
    <source>
        <dbReference type="Pfam" id="PF01326"/>
    </source>
</evidence>
<dbReference type="SUPFAM" id="SSF52009">
    <property type="entry name" value="Phosphohistidine domain"/>
    <property type="match status" value="1"/>
</dbReference>
<dbReference type="NCBIfam" id="TIGR01828">
    <property type="entry name" value="pyru_phos_dikin"/>
    <property type="match status" value="1"/>
</dbReference>
<dbReference type="Pfam" id="PF01326">
    <property type="entry name" value="PPDK_N"/>
    <property type="match status" value="2"/>
</dbReference>
<dbReference type="Gene3D" id="1.20.80.30">
    <property type="match status" value="1"/>
</dbReference>
<evidence type="ECO:0000256" key="2">
    <source>
        <dbReference type="ARBA" id="ARBA00003144"/>
    </source>
</evidence>
<dbReference type="Gene3D" id="3.50.30.10">
    <property type="entry name" value="Phosphohistidine domain"/>
    <property type="match status" value="1"/>
</dbReference>
<keyword evidence="8" id="KW-0547">Nucleotide-binding</keyword>
<evidence type="ECO:0000256" key="1">
    <source>
        <dbReference type="ARBA" id="ARBA00001946"/>
    </source>
</evidence>
<evidence type="ECO:0000256" key="5">
    <source>
        <dbReference type="ARBA" id="ARBA00020138"/>
    </source>
</evidence>
<dbReference type="KEGG" id="llu:AKJ09_05950"/>
<dbReference type="STRING" id="1391654.AKJ09_05950"/>
<keyword evidence="20" id="KW-1185">Reference proteome</keyword>
<dbReference type="EC" id="2.7.9.1" evidence="4 12"/>
<evidence type="ECO:0000259" key="16">
    <source>
        <dbReference type="Pfam" id="PF00391"/>
    </source>
</evidence>
<evidence type="ECO:0000256" key="6">
    <source>
        <dbReference type="ARBA" id="ARBA00022679"/>
    </source>
</evidence>
<feature type="binding site" evidence="15">
    <location>
        <position position="804"/>
    </location>
    <ligand>
        <name>Mg(2+)</name>
        <dbReference type="ChEBI" id="CHEBI:18420"/>
    </ligand>
</feature>
<keyword evidence="11 15" id="KW-0460">Magnesium</keyword>
<dbReference type="Pfam" id="PF02896">
    <property type="entry name" value="PEP-utilizers_C"/>
    <property type="match status" value="1"/>
</dbReference>
<feature type="domain" description="Pyruvate phosphate dikinase AMP/ATP-binding" evidence="17">
    <location>
        <begin position="329"/>
        <end position="385"/>
    </location>
</feature>
<dbReference type="GO" id="GO:0050242">
    <property type="term" value="F:pyruvate, phosphate dikinase activity"/>
    <property type="evidence" value="ECO:0007669"/>
    <property type="project" value="UniProtKB-UniRule"/>
</dbReference>
<dbReference type="Gene3D" id="1.10.189.10">
    <property type="entry name" value="Pyruvate Phosphate Dikinase, domain 2"/>
    <property type="match status" value="1"/>
</dbReference>
<proteinExistence type="inferred from homology"/>
<dbReference type="PIRSF" id="PIRSF000853">
    <property type="entry name" value="PPDK"/>
    <property type="match status" value="1"/>
</dbReference>
<feature type="binding site" evidence="14">
    <location>
        <position position="780"/>
    </location>
    <ligand>
        <name>substrate</name>
    </ligand>
</feature>
<dbReference type="InterPro" id="IPR000121">
    <property type="entry name" value="PEP_util_C"/>
</dbReference>
<protein>
    <recommendedName>
        <fullName evidence="5 12">Pyruvate, phosphate dikinase</fullName>
        <ecNumber evidence="4 12">2.7.9.1</ecNumber>
    </recommendedName>
</protein>
<feature type="domain" description="Pyruvate phosphate dikinase AMP/ATP-binding" evidence="17">
    <location>
        <begin position="59"/>
        <end position="307"/>
    </location>
</feature>
<comment type="cofactor">
    <cofactor evidence="1 12 15">
        <name>Mg(2+)</name>
        <dbReference type="ChEBI" id="CHEBI:18420"/>
    </cofactor>
</comment>
<dbReference type="PATRIC" id="fig|1391654.3.peg.6041"/>
<feature type="domain" description="PEP-utilising enzyme mobile" evidence="16">
    <location>
        <begin position="449"/>
        <end position="540"/>
    </location>
</feature>
<comment type="function">
    <text evidence="2">Catalyzes the reversible phosphorylation of pyruvate and phosphate.</text>
</comment>
<feature type="binding site" evidence="14">
    <location>
        <position position="802"/>
    </location>
    <ligand>
        <name>substrate</name>
    </ligand>
</feature>
<evidence type="ECO:0000256" key="14">
    <source>
        <dbReference type="PIRSR" id="PIRSR000853-2"/>
    </source>
</evidence>
<evidence type="ECO:0000256" key="13">
    <source>
        <dbReference type="PIRSR" id="PIRSR000853-1"/>
    </source>
</evidence>
<evidence type="ECO:0000256" key="7">
    <source>
        <dbReference type="ARBA" id="ARBA00022723"/>
    </source>
</evidence>
<dbReference type="InterPro" id="IPR013815">
    <property type="entry name" value="ATP_grasp_subdomain_1"/>
</dbReference>
<evidence type="ECO:0000256" key="12">
    <source>
        <dbReference type="PIRNR" id="PIRNR000853"/>
    </source>
</evidence>
<dbReference type="SUPFAM" id="SSF51621">
    <property type="entry name" value="Phosphoenolpyruvate/pyruvate domain"/>
    <property type="match status" value="1"/>
</dbReference>